<evidence type="ECO:0000256" key="1">
    <source>
        <dbReference type="ARBA" id="ARBA00011073"/>
    </source>
</evidence>
<dbReference type="PROSITE" id="PS00136">
    <property type="entry name" value="SUBTILASE_ASP"/>
    <property type="match status" value="1"/>
</dbReference>
<dbReference type="RefSeq" id="WP_210805356.1">
    <property type="nucleotide sequence ID" value="NZ_JAGQDG010000001.1"/>
</dbReference>
<protein>
    <submittedName>
        <fullName evidence="10">S8 family peptidase</fullName>
    </submittedName>
</protein>
<reference evidence="10 11" key="1">
    <citation type="submission" date="2021-04" db="EMBL/GenBank/DDBJ databases">
        <title>The genome sequence of type strain Ideonella paludis KCTC 32238.</title>
        <authorList>
            <person name="Liu Y."/>
        </authorList>
    </citation>
    <scope>NUCLEOTIDE SEQUENCE [LARGE SCALE GENOMIC DNA]</scope>
    <source>
        <strain evidence="10 11">KCTC 32238</strain>
    </source>
</reference>
<keyword evidence="3 5" id="KW-0378">Hydrolase</keyword>
<feature type="active site" description="Charge relay system" evidence="5">
    <location>
        <position position="263"/>
    </location>
</feature>
<feature type="region of interest" description="Disordered" evidence="7">
    <location>
        <begin position="222"/>
        <end position="245"/>
    </location>
</feature>
<feature type="signal peptide" evidence="8">
    <location>
        <begin position="1"/>
        <end position="17"/>
    </location>
</feature>
<gene>
    <name evidence="10" type="ORF">KAK11_01265</name>
</gene>
<dbReference type="PANTHER" id="PTHR43806">
    <property type="entry name" value="PEPTIDASE S8"/>
    <property type="match status" value="1"/>
</dbReference>
<accession>A0ABS5DS18</accession>
<dbReference type="SUPFAM" id="SSF52743">
    <property type="entry name" value="Subtilisin-like"/>
    <property type="match status" value="1"/>
</dbReference>
<dbReference type="Gene3D" id="3.40.50.200">
    <property type="entry name" value="Peptidase S8/S53 domain"/>
    <property type="match status" value="1"/>
</dbReference>
<keyword evidence="2 5" id="KW-0645">Protease</keyword>
<sequence length="622" mass="64742">MTLLSAAVRGLVTAALAASVVAAERPAAPVVHGLIVRLHEAPTLQRAPQRASALEADRAQRQRHSLRWQAVVQGAGLRGLADWRLEPVGAASQLLVPPAPLTPAQAAQWKAALAARPEVAWVEEDVREPLQQAVVPNDPWFAGASGQWWLQTVAGSNSVPLADRRRGVPGVQSAWALSTGRSQDVVAVLDTGLTVHPDLAAQRLLPGYDFVSDWDTRLGRGYANDGDGRDADPSDPGDWVSADDQAQDPARYGSCALSASTWHGTGVVGVVAAATQNGQGVAALTWQGKVLPVRVAGKCGASVRDIIDGMRWAAGLSVCQRWQQAQDPGSGCAAWVPLNPHPARVVNISFGGPAACHAEYQATVNELWQRGVVVVAAAGNQHGDPARPANCDKVMGVTALNRDGFKASYANFGAAVGLATVGGDDTRGTWGRLLADGGLLTLHNEGAQGPAAGSYGRLVGTSFAAPMVSGTLALMLSVHPELSAQELVDGLQLSARPHVGSRLMKTCSAANPGRCLCSRQTCGPGMLDTEQALRYARAKAQGLVYQAPQWSWVELDTPELVQALALGPDREPSAGAQPEVGSATPASAGGGALEAPALMLALLALLFAGAPAQRRIRCRQGA</sequence>
<dbReference type="InterPro" id="IPR034176">
    <property type="entry name" value="Peptidases_S8_13"/>
</dbReference>
<dbReference type="InterPro" id="IPR036852">
    <property type="entry name" value="Peptidase_S8/S53_dom_sf"/>
</dbReference>
<dbReference type="PRINTS" id="PR00723">
    <property type="entry name" value="SUBTILISIN"/>
</dbReference>
<dbReference type="CDD" id="cd07496">
    <property type="entry name" value="Peptidases_S8_13"/>
    <property type="match status" value="1"/>
</dbReference>
<evidence type="ECO:0000313" key="10">
    <source>
        <dbReference type="EMBL" id="MBQ0933937.1"/>
    </source>
</evidence>
<dbReference type="PROSITE" id="PS00138">
    <property type="entry name" value="SUBTILASE_SER"/>
    <property type="match status" value="1"/>
</dbReference>
<evidence type="ECO:0000259" key="9">
    <source>
        <dbReference type="Pfam" id="PF00082"/>
    </source>
</evidence>
<comment type="similarity">
    <text evidence="1 5 6">Belongs to the peptidase S8 family.</text>
</comment>
<evidence type="ECO:0000256" key="6">
    <source>
        <dbReference type="RuleBase" id="RU003355"/>
    </source>
</evidence>
<feature type="domain" description="Peptidase S8/S53" evidence="9">
    <location>
        <begin position="185"/>
        <end position="495"/>
    </location>
</feature>
<feature type="active site" description="Charge relay system" evidence="5">
    <location>
        <position position="190"/>
    </location>
</feature>
<evidence type="ECO:0000256" key="7">
    <source>
        <dbReference type="SAM" id="MobiDB-lite"/>
    </source>
</evidence>
<evidence type="ECO:0000256" key="8">
    <source>
        <dbReference type="SAM" id="SignalP"/>
    </source>
</evidence>
<evidence type="ECO:0000313" key="11">
    <source>
        <dbReference type="Proteomes" id="UP000672097"/>
    </source>
</evidence>
<dbReference type="Pfam" id="PF00082">
    <property type="entry name" value="Peptidase_S8"/>
    <property type="match status" value="1"/>
</dbReference>
<name>A0ABS5DS18_9BURK</name>
<keyword evidence="11" id="KW-1185">Reference proteome</keyword>
<dbReference type="PROSITE" id="PS51892">
    <property type="entry name" value="SUBTILASE"/>
    <property type="match status" value="1"/>
</dbReference>
<dbReference type="InterPro" id="IPR023828">
    <property type="entry name" value="Peptidase_S8_Ser-AS"/>
</dbReference>
<dbReference type="InterPro" id="IPR000209">
    <property type="entry name" value="Peptidase_S8/S53_dom"/>
</dbReference>
<evidence type="ECO:0000256" key="4">
    <source>
        <dbReference type="ARBA" id="ARBA00022825"/>
    </source>
</evidence>
<feature type="active site" description="Charge relay system" evidence="5">
    <location>
        <position position="462"/>
    </location>
</feature>
<evidence type="ECO:0000256" key="3">
    <source>
        <dbReference type="ARBA" id="ARBA00022801"/>
    </source>
</evidence>
<comment type="caution">
    <text evidence="10">The sequence shown here is derived from an EMBL/GenBank/DDBJ whole genome shotgun (WGS) entry which is preliminary data.</text>
</comment>
<proteinExistence type="inferred from homology"/>
<dbReference type="EMBL" id="JAGQDG010000001">
    <property type="protein sequence ID" value="MBQ0933937.1"/>
    <property type="molecule type" value="Genomic_DNA"/>
</dbReference>
<dbReference type="InterPro" id="IPR015500">
    <property type="entry name" value="Peptidase_S8_subtilisin-rel"/>
</dbReference>
<organism evidence="10 11">
    <name type="scientific">Ideonella paludis</name>
    <dbReference type="NCBI Taxonomy" id="1233411"/>
    <lineage>
        <taxon>Bacteria</taxon>
        <taxon>Pseudomonadati</taxon>
        <taxon>Pseudomonadota</taxon>
        <taxon>Betaproteobacteria</taxon>
        <taxon>Burkholderiales</taxon>
        <taxon>Sphaerotilaceae</taxon>
        <taxon>Ideonella</taxon>
    </lineage>
</organism>
<dbReference type="Proteomes" id="UP000672097">
    <property type="component" value="Unassembled WGS sequence"/>
</dbReference>
<dbReference type="InterPro" id="IPR023827">
    <property type="entry name" value="Peptidase_S8_Asp-AS"/>
</dbReference>
<evidence type="ECO:0000256" key="2">
    <source>
        <dbReference type="ARBA" id="ARBA00022670"/>
    </source>
</evidence>
<dbReference type="PANTHER" id="PTHR43806:SF11">
    <property type="entry name" value="CEREVISIN-RELATED"/>
    <property type="match status" value="1"/>
</dbReference>
<keyword evidence="4 5" id="KW-0720">Serine protease</keyword>
<evidence type="ECO:0000256" key="5">
    <source>
        <dbReference type="PROSITE-ProRule" id="PRU01240"/>
    </source>
</evidence>
<feature type="chain" id="PRO_5046071643" evidence="8">
    <location>
        <begin position="18"/>
        <end position="622"/>
    </location>
</feature>
<keyword evidence="8" id="KW-0732">Signal</keyword>
<dbReference type="InterPro" id="IPR050131">
    <property type="entry name" value="Peptidase_S8_subtilisin-like"/>
</dbReference>